<feature type="signal peptide" evidence="1">
    <location>
        <begin position="1"/>
        <end position="33"/>
    </location>
</feature>
<sequence>MNRHSAGWMARYRNTLVAIGVSVLNVVPLTAAAVETVTSPVGDEFRFNTTEYGSQHGVALAMDADGDTVGVWYSTPVGSATTQIIGRRLDAAALPRSDEFVINTTTIRGSRGVDVAMDFAGNISVVFEGRAVSEPHVYLRLFNHDGLPLGPDVRVDGPARFLALSPQIARNNAGDHVVVWISRNAIGADVEIRGRRFSPTGLPVGTEFVVASSETIDGTPRVAIDDAGQFTVVWAEDRSTSSTPTARDIYLQRYTAGGLASGSTLRVNRTTTDHQFNPDVAMDANGNAVVIWQSAYRICGQRIAPTGGLAGKEFAISSSGSVASRPAAVTMARTTGHFTATWAQSEGGIDRLYYRHFSSGGTALTTASSATKKYPTIDPAIASDADGDLTIAWNSAETTSWNSDINSRRYAGSESVDLDVQATDDADVVAGRELITYTVAVSNGYPASALIGVGVATGVTLAAVPSLDANVLDTIGGNWNCTVTSDVRCTYTGTVLPGASAEPLQIRVWAPREPGMASLSLQVSGNQYDANSSNDTALETTRVE</sequence>
<evidence type="ECO:0000313" key="3">
    <source>
        <dbReference type="Proteomes" id="UP001064632"/>
    </source>
</evidence>
<organism evidence="2 3">
    <name type="scientific">Tahibacter amnicola</name>
    <dbReference type="NCBI Taxonomy" id="2976241"/>
    <lineage>
        <taxon>Bacteria</taxon>
        <taxon>Pseudomonadati</taxon>
        <taxon>Pseudomonadota</taxon>
        <taxon>Gammaproteobacteria</taxon>
        <taxon>Lysobacterales</taxon>
        <taxon>Rhodanobacteraceae</taxon>
        <taxon>Tahibacter</taxon>
    </lineage>
</organism>
<dbReference type="EMBL" id="CP104694">
    <property type="protein sequence ID" value="UXI67003.1"/>
    <property type="molecule type" value="Genomic_DNA"/>
</dbReference>
<evidence type="ECO:0000256" key="1">
    <source>
        <dbReference type="SAM" id="SignalP"/>
    </source>
</evidence>
<reference evidence="2" key="1">
    <citation type="submission" date="2022-09" db="EMBL/GenBank/DDBJ databases">
        <title>Tahibacter sp. nov., isolated from a fresh water.</title>
        <authorList>
            <person name="Baek J.H."/>
            <person name="Lee J.K."/>
            <person name="Kim J.M."/>
            <person name="Jeon C.O."/>
        </authorList>
    </citation>
    <scope>NUCLEOTIDE SEQUENCE</scope>
    <source>
        <strain evidence="2">W38</strain>
    </source>
</reference>
<proteinExistence type="predicted"/>
<accession>A0ABY6BCS3</accession>
<dbReference type="RefSeq" id="WP_261693979.1">
    <property type="nucleotide sequence ID" value="NZ_CP104694.1"/>
</dbReference>
<dbReference type="Proteomes" id="UP001064632">
    <property type="component" value="Chromosome"/>
</dbReference>
<feature type="chain" id="PRO_5045386403" description="DUF11 domain-containing protein" evidence="1">
    <location>
        <begin position="34"/>
        <end position="544"/>
    </location>
</feature>
<protein>
    <recommendedName>
        <fullName evidence="4">DUF11 domain-containing protein</fullName>
    </recommendedName>
</protein>
<keyword evidence="3" id="KW-1185">Reference proteome</keyword>
<gene>
    <name evidence="2" type="ORF">N4264_19950</name>
</gene>
<keyword evidence="1" id="KW-0732">Signal</keyword>
<evidence type="ECO:0008006" key="4">
    <source>
        <dbReference type="Google" id="ProtNLM"/>
    </source>
</evidence>
<evidence type="ECO:0000313" key="2">
    <source>
        <dbReference type="EMBL" id="UXI67003.1"/>
    </source>
</evidence>
<name>A0ABY6BCS3_9GAMM</name>